<dbReference type="Gene3D" id="3.30.2020.30">
    <property type="match status" value="1"/>
</dbReference>
<keyword evidence="2" id="KW-0408">Iron</keyword>
<gene>
    <name evidence="3" type="ORF">HPBE_LOCUS2221</name>
</gene>
<evidence type="ECO:0000313" key="3">
    <source>
        <dbReference type="EMBL" id="VDO23746.1"/>
    </source>
</evidence>
<proteinExistence type="predicted"/>
<evidence type="ECO:0000313" key="5">
    <source>
        <dbReference type="WBParaSite" id="HPBE_0000222001-mRNA-1"/>
    </source>
</evidence>
<evidence type="ECO:0000313" key="4">
    <source>
        <dbReference type="Proteomes" id="UP000050761"/>
    </source>
</evidence>
<dbReference type="Proteomes" id="UP000050761">
    <property type="component" value="Unassembled WGS sequence"/>
</dbReference>
<evidence type="ECO:0000256" key="2">
    <source>
        <dbReference type="ARBA" id="ARBA00023004"/>
    </source>
</evidence>
<reference evidence="3 4" key="1">
    <citation type="submission" date="2018-11" db="EMBL/GenBank/DDBJ databases">
        <authorList>
            <consortium name="Pathogen Informatics"/>
        </authorList>
    </citation>
    <scope>NUCLEOTIDE SEQUENCE [LARGE SCALE GENOMIC DNA]</scope>
</reference>
<sequence>MVQNLSRLRVSGETARELVLPLVWLRDHCQDPMSYNKTTNQRTSNATHLLEKAELDGEHSVQLKDETSLIVSWKDGLRSVFHIDDIVSRSELDRPPHFVNDVKPWNNLDVGELPLLSMWV</sequence>
<keyword evidence="4" id="KW-1185">Reference proteome</keyword>
<keyword evidence="1" id="KW-0479">Metal-binding</keyword>
<dbReference type="EMBL" id="UZAH01003088">
    <property type="protein sequence ID" value="VDO23746.1"/>
    <property type="molecule type" value="Genomic_DNA"/>
</dbReference>
<protein>
    <submittedName>
        <fullName evidence="5">GBBH-like_N domain-containing protein</fullName>
    </submittedName>
</protein>
<dbReference type="OrthoDB" id="408743at2759"/>
<reference evidence="5" key="2">
    <citation type="submission" date="2019-09" db="UniProtKB">
        <authorList>
            <consortium name="WormBaseParasite"/>
        </authorList>
    </citation>
    <scope>IDENTIFICATION</scope>
</reference>
<dbReference type="InterPro" id="IPR038492">
    <property type="entry name" value="GBBH-like_N_sf"/>
</dbReference>
<dbReference type="AlphaFoldDB" id="A0A183F7S8"/>
<organism evidence="4 5">
    <name type="scientific">Heligmosomoides polygyrus</name>
    <name type="common">Parasitic roundworm</name>
    <dbReference type="NCBI Taxonomy" id="6339"/>
    <lineage>
        <taxon>Eukaryota</taxon>
        <taxon>Metazoa</taxon>
        <taxon>Ecdysozoa</taxon>
        <taxon>Nematoda</taxon>
        <taxon>Chromadorea</taxon>
        <taxon>Rhabditida</taxon>
        <taxon>Rhabditina</taxon>
        <taxon>Rhabditomorpha</taxon>
        <taxon>Strongyloidea</taxon>
        <taxon>Heligmosomidae</taxon>
        <taxon>Heligmosomoides</taxon>
    </lineage>
</organism>
<name>A0A183F7S8_HELPZ</name>
<dbReference type="WBParaSite" id="HPBE_0000222001-mRNA-1">
    <property type="protein sequence ID" value="HPBE_0000222001-mRNA-1"/>
    <property type="gene ID" value="HPBE_0000222001"/>
</dbReference>
<accession>A0A3P7TQ00</accession>
<dbReference type="GO" id="GO:0046872">
    <property type="term" value="F:metal ion binding"/>
    <property type="evidence" value="ECO:0007669"/>
    <property type="project" value="UniProtKB-KW"/>
</dbReference>
<evidence type="ECO:0000256" key="1">
    <source>
        <dbReference type="ARBA" id="ARBA00022723"/>
    </source>
</evidence>
<accession>A0A183F7S8</accession>